<evidence type="ECO:0000256" key="4">
    <source>
        <dbReference type="ARBA" id="ARBA00023136"/>
    </source>
</evidence>
<reference evidence="8" key="1">
    <citation type="submission" date="2016-10" db="EMBL/GenBank/DDBJ databases">
        <authorList>
            <person name="Varghese N."/>
            <person name="Submissions S."/>
        </authorList>
    </citation>
    <scope>NUCLEOTIDE SEQUENCE [LARGE SCALE GENOMIC DNA]</scope>
    <source>
        <strain evidence="8">CGMCC 1.10223</strain>
    </source>
</reference>
<evidence type="ECO:0000256" key="5">
    <source>
        <dbReference type="SAM" id="Phobius"/>
    </source>
</evidence>
<feature type="domain" description="ABC-2 type transporter transmembrane" evidence="6">
    <location>
        <begin position="36"/>
        <end position="362"/>
    </location>
</feature>
<feature type="transmembrane region" description="Helical" evidence="5">
    <location>
        <begin position="316"/>
        <end position="335"/>
    </location>
</feature>
<feature type="transmembrane region" description="Helical" evidence="5">
    <location>
        <begin position="227"/>
        <end position="253"/>
    </location>
</feature>
<evidence type="ECO:0000256" key="1">
    <source>
        <dbReference type="ARBA" id="ARBA00004141"/>
    </source>
</evidence>
<dbReference type="AlphaFoldDB" id="A0A1I2ACW4"/>
<comment type="subcellular location">
    <subcellularLocation>
        <location evidence="1">Membrane</location>
        <topology evidence="1">Multi-pass membrane protein</topology>
    </subcellularLocation>
</comment>
<feature type="transmembrane region" description="Helical" evidence="5">
    <location>
        <begin position="273"/>
        <end position="295"/>
    </location>
</feature>
<dbReference type="GO" id="GO:0016020">
    <property type="term" value="C:membrane"/>
    <property type="evidence" value="ECO:0007669"/>
    <property type="project" value="UniProtKB-SubCell"/>
</dbReference>
<keyword evidence="8" id="KW-1185">Reference proteome</keyword>
<dbReference type="RefSeq" id="WP_052736888.1">
    <property type="nucleotide sequence ID" value="NZ_FONN01000002.1"/>
</dbReference>
<dbReference type="GO" id="GO:0140359">
    <property type="term" value="F:ABC-type transporter activity"/>
    <property type="evidence" value="ECO:0007669"/>
    <property type="project" value="InterPro"/>
</dbReference>
<dbReference type="Proteomes" id="UP000183410">
    <property type="component" value="Unassembled WGS sequence"/>
</dbReference>
<evidence type="ECO:0000256" key="2">
    <source>
        <dbReference type="ARBA" id="ARBA00022692"/>
    </source>
</evidence>
<accession>A0A1I2ACW4</accession>
<keyword evidence="2 5" id="KW-0812">Transmembrane</keyword>
<dbReference type="InterPro" id="IPR013525">
    <property type="entry name" value="ABC2_TM"/>
</dbReference>
<dbReference type="OrthoDB" id="2208410at2"/>
<dbReference type="PANTHER" id="PTHR43077">
    <property type="entry name" value="TRANSPORT PERMEASE YVFS-RELATED"/>
    <property type="match status" value="1"/>
</dbReference>
<organism evidence="7 8">
    <name type="scientific">Paenibacillus algorifonticola</name>
    <dbReference type="NCBI Taxonomy" id="684063"/>
    <lineage>
        <taxon>Bacteria</taxon>
        <taxon>Bacillati</taxon>
        <taxon>Bacillota</taxon>
        <taxon>Bacilli</taxon>
        <taxon>Bacillales</taxon>
        <taxon>Paenibacillaceae</taxon>
        <taxon>Paenibacillus</taxon>
    </lineage>
</organism>
<feature type="transmembrane region" description="Helical" evidence="5">
    <location>
        <begin position="191"/>
        <end position="215"/>
    </location>
</feature>
<name>A0A1I2ACW4_9BACL</name>
<dbReference type="InterPro" id="IPR051328">
    <property type="entry name" value="T7SS_ABC-Transporter"/>
</dbReference>
<keyword evidence="4 5" id="KW-0472">Membrane</keyword>
<sequence length="387" mass="42747">MEHESIFEKQSRHRRYFYDGFLSGGDDRDVYVRYSAVPKNLPDLTVAIVSEDEQTGAQMVEQLEEQLPFHINTALNLEQAKAELDNRSIHLIVHIPQNFTQQLSQQGEQAQLDFFMNDSNPATTSSAMQSVTDQISSKMVAQIQTQSFEGLLQNMQLPEDQAKQMVEGVMTKVAPNMVVTNPKPAGMHNQMASMFLAMAGYVGAMIYSMISVGALQQLKGQLGKWKAFFGLQGLNALLALIVPLIGLTIYFSIHGYGAETFIKVWMVHALELFTAISFTSIFCMLAGQAGMLLNMPLLLSQTIAGGAMMPQEMMPGLFKAISYISPMFYTIQLDYNLLFGGGQTSKYLLGLALIGAGALLINTLIHQFKGVKTTNEENTPAAQPQFM</sequence>
<dbReference type="PANTHER" id="PTHR43077:SF10">
    <property type="entry name" value="TRANSPORT PERMEASE PROTEIN"/>
    <property type="match status" value="1"/>
</dbReference>
<protein>
    <submittedName>
        <fullName evidence="7">ABC-2 family transporter protein</fullName>
    </submittedName>
</protein>
<evidence type="ECO:0000313" key="7">
    <source>
        <dbReference type="EMBL" id="SFE41388.1"/>
    </source>
</evidence>
<evidence type="ECO:0000259" key="6">
    <source>
        <dbReference type="Pfam" id="PF12698"/>
    </source>
</evidence>
<evidence type="ECO:0000313" key="8">
    <source>
        <dbReference type="Proteomes" id="UP000183410"/>
    </source>
</evidence>
<keyword evidence="3 5" id="KW-1133">Transmembrane helix</keyword>
<dbReference type="Gene3D" id="3.40.1710.10">
    <property type="entry name" value="abc type-2 transporter like domain"/>
    <property type="match status" value="1"/>
</dbReference>
<dbReference type="Pfam" id="PF12698">
    <property type="entry name" value="ABC2_membrane_3"/>
    <property type="match status" value="1"/>
</dbReference>
<gene>
    <name evidence="7" type="ORF">SAMN04487969_102404</name>
</gene>
<proteinExistence type="predicted"/>
<feature type="transmembrane region" description="Helical" evidence="5">
    <location>
        <begin position="347"/>
        <end position="365"/>
    </location>
</feature>
<dbReference type="EMBL" id="FONN01000002">
    <property type="protein sequence ID" value="SFE41388.1"/>
    <property type="molecule type" value="Genomic_DNA"/>
</dbReference>
<evidence type="ECO:0000256" key="3">
    <source>
        <dbReference type="ARBA" id="ARBA00022989"/>
    </source>
</evidence>